<evidence type="ECO:0000256" key="6">
    <source>
        <dbReference type="ARBA" id="ARBA00022694"/>
    </source>
</evidence>
<name>A0A381LFL1_BLUGR</name>
<evidence type="ECO:0000256" key="7">
    <source>
        <dbReference type="ARBA" id="ARBA00030554"/>
    </source>
</evidence>
<dbReference type="InterPro" id="IPR003827">
    <property type="entry name" value="tRNA_yW-synthesising"/>
</dbReference>
<dbReference type="AlphaFoldDB" id="A0A381LFL1"/>
<reference evidence="11" key="1">
    <citation type="submission" date="2018-07" db="EMBL/GenBank/DDBJ databases">
        <authorList>
            <person name="Quirk P.G."/>
            <person name="Krulwich T.A."/>
        </authorList>
    </citation>
    <scope>NUCLEOTIDE SEQUENCE</scope>
    <source>
        <strain evidence="11">96224</strain>
    </source>
</reference>
<organism evidence="11">
    <name type="scientific">Blumeria graminis f. sp. tritici 96224</name>
    <dbReference type="NCBI Taxonomy" id="1268274"/>
    <lineage>
        <taxon>Eukaryota</taxon>
        <taxon>Fungi</taxon>
        <taxon>Dikarya</taxon>
        <taxon>Ascomycota</taxon>
        <taxon>Pezizomycotina</taxon>
        <taxon>Leotiomycetes</taxon>
        <taxon>Erysiphales</taxon>
        <taxon>Erysiphaceae</taxon>
        <taxon>Blumeria</taxon>
    </lineage>
</organism>
<dbReference type="PANTHER" id="PTHR48418:SF1">
    <property type="entry name" value="TRNA WYBUTOSINE-SYNTHESIZING PROTEIN 3"/>
    <property type="match status" value="1"/>
</dbReference>
<dbReference type="Gene3D" id="3.30.1960.10">
    <property type="entry name" value="tRNA wybutosine-synthesizing-like"/>
    <property type="match status" value="1"/>
</dbReference>
<evidence type="ECO:0000256" key="4">
    <source>
        <dbReference type="ARBA" id="ARBA00022679"/>
    </source>
</evidence>
<feature type="region of interest" description="Disordered" evidence="9">
    <location>
        <begin position="295"/>
        <end position="319"/>
    </location>
</feature>
<keyword evidence="6" id="KW-0819">tRNA processing</keyword>
<dbReference type="SUPFAM" id="SSF111278">
    <property type="entry name" value="SSo0622-like"/>
    <property type="match status" value="1"/>
</dbReference>
<sequence length="319" mass="34686">MPLALPASFSSKKARILASLAVPEELYGDLSPKGTIDEDIRDLINQINNIDGCVTTSSCAGRISVYMEGRKEDETQPSPDSDIDGGRRHEEQASIGGKGGGGHWLFVSHRPVGLDGGEGEKPLAEIMGMQRLEHQSTQVMEAFSTAEARSLRLIHFKFEPMILHVLTASLCHANTILSAALQAGFRESGALNLANDKGNPVTPMVGIRSTGLALDSVLGLELDSQAVCIIPEWHMKGLIVKANQRFAENLQRVTRFHTLLAKFVNGGNIKLARVGWEDSEERRARKREEGMARARALATKSESPHVRNTEYLGNPASGN</sequence>
<accession>A0A381LFL1</accession>
<dbReference type="EMBL" id="UIGY01000202">
    <property type="protein sequence ID" value="SUZ12704.1"/>
    <property type="molecule type" value="Genomic_DNA"/>
</dbReference>
<evidence type="ECO:0000259" key="10">
    <source>
        <dbReference type="Pfam" id="PF02676"/>
    </source>
</evidence>
<keyword evidence="5" id="KW-0949">S-adenosyl-L-methionine</keyword>
<protein>
    <recommendedName>
        <fullName evidence="2">tRNA(Phe) 7-[(3-amino-3-carboxypropyl)-4-demethylwyosine(37)-N(4)]-methyltransferase</fullName>
        <ecNumber evidence="2">2.1.1.282</ecNumber>
    </recommendedName>
    <alternativeName>
        <fullName evidence="7">tRNA(Phe) 7-((3-amino-3-carboxypropyl)-4-demethylwyosine(37)-N(4))-methyltransferase</fullName>
    </alternativeName>
</protein>
<comment type="catalytic activity">
    <reaction evidence="8">
        <text>4-demethyl-7-[(3S)-3-amino-3-carboxypropyl]wyosine(37) in tRNA(Phe) + S-adenosyl-L-methionine = 7-[(3S)-3-amino-3-carboxypropyl]wyosine(37) in tRNA(Phe) + S-adenosyl-L-homocysteine + H(+)</text>
        <dbReference type="Rhea" id="RHEA:36635"/>
        <dbReference type="Rhea" id="RHEA-COMP:10378"/>
        <dbReference type="Rhea" id="RHEA-COMP:10379"/>
        <dbReference type="ChEBI" id="CHEBI:15378"/>
        <dbReference type="ChEBI" id="CHEBI:57856"/>
        <dbReference type="ChEBI" id="CHEBI:59789"/>
        <dbReference type="ChEBI" id="CHEBI:73543"/>
        <dbReference type="ChEBI" id="CHEBI:73550"/>
        <dbReference type="EC" id="2.1.1.282"/>
    </reaction>
</comment>
<dbReference type="GO" id="GO:0008033">
    <property type="term" value="P:tRNA processing"/>
    <property type="evidence" value="ECO:0007669"/>
    <property type="project" value="UniProtKB-KW"/>
</dbReference>
<dbReference type="GO" id="GO:0032259">
    <property type="term" value="P:methylation"/>
    <property type="evidence" value="ECO:0007669"/>
    <property type="project" value="UniProtKB-KW"/>
</dbReference>
<evidence type="ECO:0000256" key="2">
    <source>
        <dbReference type="ARBA" id="ARBA00012750"/>
    </source>
</evidence>
<dbReference type="InterPro" id="IPR036602">
    <property type="entry name" value="tRNA_yW-synthesising-like_sf"/>
</dbReference>
<feature type="region of interest" description="Disordered" evidence="9">
    <location>
        <begin position="67"/>
        <end position="100"/>
    </location>
</feature>
<evidence type="ECO:0000256" key="5">
    <source>
        <dbReference type="ARBA" id="ARBA00022691"/>
    </source>
</evidence>
<proteinExistence type="inferred from homology"/>
<keyword evidence="3" id="KW-0489">Methyltransferase</keyword>
<evidence type="ECO:0000256" key="8">
    <source>
        <dbReference type="ARBA" id="ARBA00049202"/>
    </source>
</evidence>
<dbReference type="PANTHER" id="PTHR48418">
    <property type="entry name" value="TRNA WYBUTOSINE-SYNTHESIZING PROTEIN 3"/>
    <property type="match status" value="1"/>
</dbReference>
<gene>
    <name evidence="11" type="ORF">BGT96224V2_LOCUS5869</name>
</gene>
<evidence type="ECO:0000256" key="1">
    <source>
        <dbReference type="ARBA" id="ARBA00008569"/>
    </source>
</evidence>
<evidence type="ECO:0000256" key="3">
    <source>
        <dbReference type="ARBA" id="ARBA00022603"/>
    </source>
</evidence>
<feature type="domain" description="tRNA wybutosine-synthesizing protein" evidence="10">
    <location>
        <begin position="12"/>
        <end position="261"/>
    </location>
</feature>
<dbReference type="OrthoDB" id="263283at2759"/>
<keyword evidence="4" id="KW-0808">Transferase</keyword>
<comment type="similarity">
    <text evidence="1">Belongs to the TYW3 family.</text>
</comment>
<dbReference type="GO" id="GO:0008168">
    <property type="term" value="F:methyltransferase activity"/>
    <property type="evidence" value="ECO:0007669"/>
    <property type="project" value="UniProtKB-KW"/>
</dbReference>
<evidence type="ECO:0000256" key="9">
    <source>
        <dbReference type="SAM" id="MobiDB-lite"/>
    </source>
</evidence>
<dbReference type="EC" id="2.1.1.282" evidence="2"/>
<dbReference type="Pfam" id="PF02676">
    <property type="entry name" value="TYW3"/>
    <property type="match status" value="1"/>
</dbReference>
<evidence type="ECO:0000313" key="11">
    <source>
        <dbReference type="EMBL" id="SUZ12704.1"/>
    </source>
</evidence>